<evidence type="ECO:0000313" key="2">
    <source>
        <dbReference type="Proteomes" id="UP000366872"/>
    </source>
</evidence>
<dbReference type="AlphaFoldDB" id="A0A6C2TV73"/>
<dbReference type="Gene3D" id="2.60.120.10">
    <property type="entry name" value="Jelly Rolls"/>
    <property type="match status" value="1"/>
</dbReference>
<dbReference type="InterPro" id="IPR011051">
    <property type="entry name" value="RmlC_Cupin_sf"/>
</dbReference>
<reference evidence="1 2" key="1">
    <citation type="submission" date="2019-04" db="EMBL/GenBank/DDBJ databases">
        <authorList>
            <person name="Van Vliet M D."/>
        </authorList>
    </citation>
    <scope>NUCLEOTIDE SEQUENCE [LARGE SCALE GENOMIC DNA]</scope>
    <source>
        <strain evidence="1 2">F1</strain>
    </source>
</reference>
<proteinExistence type="predicted"/>
<accession>A0A6C2TV73</accession>
<evidence type="ECO:0000313" key="1">
    <source>
        <dbReference type="EMBL" id="VGO11500.1"/>
    </source>
</evidence>
<gene>
    <name evidence="1" type="ORF">PDESU_00044</name>
</gene>
<protein>
    <submittedName>
        <fullName evidence="1">Uncharacterized protein</fullName>
    </submittedName>
</protein>
<sequence>MDYFDLNSTPLVGTLGAHGFIDDMRRLPAIDSQASFNEVCRGICNIWRKHYPEGRGATSSEFERLSGRIAQGAIEKQVIQTSWGGVVVTRYQHPDVEKYLVVRQGGFLALEKHAEKDELVEVKEGAGILLWRNGGEPMLAVHVLQPGDSFRFKPQVEHCVIGTEDLLLFERSTDPQGMDQDLQFIYTPAEE</sequence>
<dbReference type="EMBL" id="CAAHFG010000001">
    <property type="protein sequence ID" value="VGO11500.1"/>
    <property type="molecule type" value="Genomic_DNA"/>
</dbReference>
<name>A0A6C2TV73_PONDE</name>
<dbReference type="CDD" id="cd02208">
    <property type="entry name" value="cupin_RmlC-like"/>
    <property type="match status" value="1"/>
</dbReference>
<keyword evidence="2" id="KW-1185">Reference proteome</keyword>
<dbReference type="InterPro" id="IPR014710">
    <property type="entry name" value="RmlC-like_jellyroll"/>
</dbReference>
<dbReference type="RefSeq" id="WP_136077254.1">
    <property type="nucleotide sequence ID" value="NZ_CAAHFG010000001.1"/>
</dbReference>
<organism evidence="1 2">
    <name type="scientific">Pontiella desulfatans</name>
    <dbReference type="NCBI Taxonomy" id="2750659"/>
    <lineage>
        <taxon>Bacteria</taxon>
        <taxon>Pseudomonadati</taxon>
        <taxon>Kiritimatiellota</taxon>
        <taxon>Kiritimatiellia</taxon>
        <taxon>Kiritimatiellales</taxon>
        <taxon>Pontiellaceae</taxon>
        <taxon>Pontiella</taxon>
    </lineage>
</organism>
<dbReference type="Proteomes" id="UP000366872">
    <property type="component" value="Unassembled WGS sequence"/>
</dbReference>
<dbReference type="SUPFAM" id="SSF51182">
    <property type="entry name" value="RmlC-like cupins"/>
    <property type="match status" value="1"/>
</dbReference>